<keyword evidence="2" id="KW-0813">Transport</keyword>
<keyword evidence="11" id="KW-1185">Reference proteome</keyword>
<evidence type="ECO:0000256" key="3">
    <source>
        <dbReference type="ARBA" id="ARBA00022692"/>
    </source>
</evidence>
<dbReference type="PANTHER" id="PTHR31503:SF36">
    <property type="entry name" value="SODIUM_CALCIUM EXCHANGER MEMBRANE REGION DOMAIN-CONTAINING PROTEIN"/>
    <property type="match status" value="1"/>
</dbReference>
<feature type="transmembrane region" description="Helical" evidence="8">
    <location>
        <begin position="61"/>
        <end position="81"/>
    </location>
</feature>
<comment type="caution">
    <text evidence="10">The sequence shown here is derived from an EMBL/GenBank/DDBJ whole genome shotgun (WGS) entry which is preliminary data.</text>
</comment>
<protein>
    <submittedName>
        <fullName evidence="10">Calcium:sodium antiporter</fullName>
    </submittedName>
</protein>
<feature type="region of interest" description="Disordered" evidence="7">
    <location>
        <begin position="143"/>
        <end position="188"/>
    </location>
</feature>
<evidence type="ECO:0000256" key="8">
    <source>
        <dbReference type="SAM" id="Phobius"/>
    </source>
</evidence>
<proteinExistence type="predicted"/>
<keyword evidence="6 8" id="KW-0472">Membrane</keyword>
<reference evidence="10 11" key="1">
    <citation type="submission" date="2024-03" db="EMBL/GenBank/DDBJ databases">
        <title>Aureococcus anophagefferens CCMP1851 and Kratosvirus quantuckense: Draft genome of a second virus-susceptible host strain in the model system.</title>
        <authorList>
            <person name="Chase E."/>
            <person name="Truchon A.R."/>
            <person name="Schepens W."/>
            <person name="Wilhelm S.W."/>
        </authorList>
    </citation>
    <scope>NUCLEOTIDE SEQUENCE [LARGE SCALE GENOMIC DNA]</scope>
    <source>
        <strain evidence="10 11">CCMP1851</strain>
    </source>
</reference>
<feature type="compositionally biased region" description="Basic residues" evidence="7">
    <location>
        <begin position="143"/>
        <end position="174"/>
    </location>
</feature>
<evidence type="ECO:0000256" key="6">
    <source>
        <dbReference type="ARBA" id="ARBA00023136"/>
    </source>
</evidence>
<evidence type="ECO:0000313" key="10">
    <source>
        <dbReference type="EMBL" id="KAK7250399.1"/>
    </source>
</evidence>
<feature type="transmembrane region" description="Helical" evidence="8">
    <location>
        <begin position="338"/>
        <end position="359"/>
    </location>
</feature>
<evidence type="ECO:0000313" key="11">
    <source>
        <dbReference type="Proteomes" id="UP001363151"/>
    </source>
</evidence>
<dbReference type="InterPro" id="IPR004713">
    <property type="entry name" value="CaH_exchang"/>
</dbReference>
<keyword evidence="3 8" id="KW-0812">Transmembrane</keyword>
<feature type="transmembrane region" description="Helical" evidence="8">
    <location>
        <begin position="366"/>
        <end position="387"/>
    </location>
</feature>
<keyword evidence="5" id="KW-0406">Ion transport</keyword>
<evidence type="ECO:0000256" key="7">
    <source>
        <dbReference type="SAM" id="MobiDB-lite"/>
    </source>
</evidence>
<feature type="domain" description="Sodium/calcium exchanger membrane region" evidence="9">
    <location>
        <begin position="242"/>
        <end position="384"/>
    </location>
</feature>
<feature type="transmembrane region" description="Helical" evidence="8">
    <location>
        <begin position="306"/>
        <end position="332"/>
    </location>
</feature>
<feature type="transmembrane region" description="Helical" evidence="8">
    <location>
        <begin position="241"/>
        <end position="259"/>
    </location>
</feature>
<evidence type="ECO:0000256" key="2">
    <source>
        <dbReference type="ARBA" id="ARBA00022448"/>
    </source>
</evidence>
<feature type="transmembrane region" description="Helical" evidence="8">
    <location>
        <begin position="271"/>
        <end position="294"/>
    </location>
</feature>
<evidence type="ECO:0000259" key="9">
    <source>
        <dbReference type="Pfam" id="PF01699"/>
    </source>
</evidence>
<dbReference type="Proteomes" id="UP001363151">
    <property type="component" value="Unassembled WGS sequence"/>
</dbReference>
<evidence type="ECO:0000256" key="4">
    <source>
        <dbReference type="ARBA" id="ARBA00022989"/>
    </source>
</evidence>
<accession>A0ABR1GBG0</accession>
<comment type="subcellular location">
    <subcellularLocation>
        <location evidence="1">Endomembrane system</location>
        <topology evidence="1">Multi-pass membrane protein</topology>
    </subcellularLocation>
</comment>
<feature type="compositionally biased region" description="Low complexity" evidence="7">
    <location>
        <begin position="175"/>
        <end position="188"/>
    </location>
</feature>
<evidence type="ECO:0000256" key="5">
    <source>
        <dbReference type="ARBA" id="ARBA00023065"/>
    </source>
</evidence>
<dbReference type="PANTHER" id="PTHR31503">
    <property type="entry name" value="VACUOLAR CALCIUM ION TRANSPORTER"/>
    <property type="match status" value="1"/>
</dbReference>
<dbReference type="Pfam" id="PF01699">
    <property type="entry name" value="Na_Ca_ex"/>
    <property type="match status" value="1"/>
</dbReference>
<gene>
    <name evidence="10" type="ORF">SO694_00007634</name>
</gene>
<sequence>MFASLLAWPYIDPHTIVADDETRGAFQVATLVLLYGGVLSRGCACVNEGAELLLLTRYEDAVGAVLLPLLIAFPEAVLLCCSGARTRGGLDVGAGSLFGNTVFMLTVPWAIAVSSGAVGLADGRADYDDRRSRARRGLRRLSGRGAARRALARGRGRALRRGRRARAGRARGGPRLRASDTSSASSLSTAWDCSDDEEAAAAPDAGDDGDDDDALSVCPDEFAEARFESLGAQRAAIAARAWAKLGLGVVLVVLASAPLPDCLEVLADRFGVSNFIAAFVFVPACTQLSEVAAIRGFAAKRTPRSLAYIFEQLLGAAAMRNALALAVLLAWLLARAEAWDYVAEGLVLLVVQAAVAALSSRRGATTLWHAALVFGLYPAAVAAVLGLRPRLEEPVAAALA</sequence>
<organism evidence="10 11">
    <name type="scientific">Aureococcus anophagefferens</name>
    <name type="common">Harmful bloom alga</name>
    <dbReference type="NCBI Taxonomy" id="44056"/>
    <lineage>
        <taxon>Eukaryota</taxon>
        <taxon>Sar</taxon>
        <taxon>Stramenopiles</taxon>
        <taxon>Ochrophyta</taxon>
        <taxon>Pelagophyceae</taxon>
        <taxon>Pelagomonadales</taxon>
        <taxon>Pelagomonadaceae</taxon>
        <taxon>Aureococcus</taxon>
    </lineage>
</organism>
<evidence type="ECO:0000256" key="1">
    <source>
        <dbReference type="ARBA" id="ARBA00004127"/>
    </source>
</evidence>
<dbReference type="EMBL" id="JBBJCI010000037">
    <property type="protein sequence ID" value="KAK7250399.1"/>
    <property type="molecule type" value="Genomic_DNA"/>
</dbReference>
<keyword evidence="4 8" id="KW-1133">Transmembrane helix</keyword>
<name>A0ABR1GBG0_AURAN</name>
<dbReference type="InterPro" id="IPR004837">
    <property type="entry name" value="NaCa_Exmemb"/>
</dbReference>